<organism evidence="1 2">
    <name type="scientific">Pseudomonas amygdali pv. morsprunorum</name>
    <dbReference type="NCBI Taxonomy" id="129138"/>
    <lineage>
        <taxon>Bacteria</taxon>
        <taxon>Pseudomonadati</taxon>
        <taxon>Pseudomonadota</taxon>
        <taxon>Gammaproteobacteria</taxon>
        <taxon>Pseudomonadales</taxon>
        <taxon>Pseudomonadaceae</taxon>
        <taxon>Pseudomonas</taxon>
        <taxon>Pseudomonas amygdali</taxon>
    </lineage>
</organism>
<reference evidence="1 2" key="1">
    <citation type="submission" date="2018-08" db="EMBL/GenBank/DDBJ databases">
        <title>Recombination of ecologically and evolutionarily significant loci maintains genetic cohesion in the Pseudomonas syringae species complex.</title>
        <authorList>
            <person name="Dillon M."/>
            <person name="Thakur S."/>
            <person name="Almeida R.N.D."/>
            <person name="Weir B.S."/>
            <person name="Guttman D.S."/>
        </authorList>
    </citation>
    <scope>NUCLEOTIDE SEQUENCE [LARGE SCALE GENOMIC DNA]</scope>
    <source>
        <strain evidence="1 2">19322</strain>
    </source>
</reference>
<dbReference type="Proteomes" id="UP000277952">
    <property type="component" value="Unassembled WGS sequence"/>
</dbReference>
<dbReference type="InterPro" id="IPR043504">
    <property type="entry name" value="Peptidase_S1_PA_chymotrypsin"/>
</dbReference>
<dbReference type="InterPro" id="IPR009003">
    <property type="entry name" value="Peptidase_S1_PA"/>
</dbReference>
<gene>
    <name evidence="1" type="ORF">ALQ94_05400</name>
</gene>
<accession>A0A3M2X2R9</accession>
<proteinExistence type="predicted"/>
<evidence type="ECO:0000313" key="1">
    <source>
        <dbReference type="EMBL" id="RML58082.1"/>
    </source>
</evidence>
<dbReference type="EMBL" id="RBNS01000020">
    <property type="protein sequence ID" value="RML58082.1"/>
    <property type="molecule type" value="Genomic_DNA"/>
</dbReference>
<dbReference type="SUPFAM" id="SSF50494">
    <property type="entry name" value="Trypsin-like serine proteases"/>
    <property type="match status" value="1"/>
</dbReference>
<dbReference type="Pfam" id="PF13365">
    <property type="entry name" value="Trypsin_2"/>
    <property type="match status" value="1"/>
</dbReference>
<sequence>MIAPFPRQHFPYTKSDISAFHVHHLFSLDNCVNSDLKEGVSMTEAKTLLSRMMMKLPTITGACCIAALLPFSTHAATNDLGEGILSLAPSRVLLNADGSRDHWNGIGRIKSRGGSSCTATLIDTRSADSPPDAPAYVVTSGHCISRQNGVIITDREVEGSIQFNFFTDSTARSYPLKRINWSSMQGVDLAVVELQPTLKSLIDDGIQPLALASEMPEQDREILWVGAPLTRDTGHLRMAACVHKTSEVIMEQPWVWRHTVSNQCRDVDVGASGSPLLIRDNSEIYAVLNLTNQPESEGATEDFNNEIPGFPLMAPDSNYGSPFTALNRCFVSGTFSTDPAVCELFPTFSVNFDTLGRQPGQRARVQLDAEGNDVYPAWDLLFQVDTPFYRYKKVTSAMQCEDQVDYSQAYASQAAAINEPVDGHIGINWLCIIGVSSADEQPSIGLMRNALTLAIELQAAGPTPEPQVKIGKNRFGASSVSWSYEHRLIDHYTVKMGPPDTTECSDPQGFKTQFRDLTLRAKWLPLKICTYAHDINGQPSALREDIVPAAD</sequence>
<comment type="caution">
    <text evidence="1">The sequence shown here is derived from an EMBL/GenBank/DDBJ whole genome shotgun (WGS) entry which is preliminary data.</text>
</comment>
<name>A0A3M2X2R9_PSEA0</name>
<dbReference type="Gene3D" id="2.40.10.10">
    <property type="entry name" value="Trypsin-like serine proteases"/>
    <property type="match status" value="2"/>
</dbReference>
<protein>
    <submittedName>
        <fullName evidence="1">Trypsin domain-containing protein</fullName>
    </submittedName>
</protein>
<evidence type="ECO:0000313" key="2">
    <source>
        <dbReference type="Proteomes" id="UP000277952"/>
    </source>
</evidence>
<dbReference type="AlphaFoldDB" id="A0A3M2X2R9"/>